<comment type="caution">
    <text evidence="1">The sequence shown here is derived from an EMBL/GenBank/DDBJ whole genome shotgun (WGS) entry which is preliminary data.</text>
</comment>
<sequence length="63" mass="6889">MAKIHISDLQVNSFQESLETAINRAIETRNIQGGILSSPTRLGIINWPPITLGIIYSPNANLS</sequence>
<dbReference type="EMBL" id="SFAT01000045">
    <property type="protein sequence ID" value="TRU99911.1"/>
    <property type="molecule type" value="Genomic_DNA"/>
</dbReference>
<dbReference type="Proteomes" id="UP000320523">
    <property type="component" value="Unassembled WGS sequence"/>
</dbReference>
<accession>A0A552JVX3</accession>
<organism evidence="1 2">
    <name type="scientific">Microcystis wesenbergii Mw_QC_S_20081001_S30D</name>
    <dbReference type="NCBI Taxonomy" id="2486245"/>
    <lineage>
        <taxon>Bacteria</taxon>
        <taxon>Bacillati</taxon>
        <taxon>Cyanobacteriota</taxon>
        <taxon>Cyanophyceae</taxon>
        <taxon>Oscillatoriophycideae</taxon>
        <taxon>Chroococcales</taxon>
        <taxon>Microcystaceae</taxon>
        <taxon>Microcystis</taxon>
    </lineage>
</organism>
<name>A0A552JVX3_9CHRO</name>
<protein>
    <submittedName>
        <fullName evidence="1">Uncharacterized protein</fullName>
    </submittedName>
</protein>
<evidence type="ECO:0000313" key="2">
    <source>
        <dbReference type="Proteomes" id="UP000320523"/>
    </source>
</evidence>
<reference evidence="1 2" key="1">
    <citation type="submission" date="2019-01" db="EMBL/GenBank/DDBJ databases">
        <title>Coherence of Microcystis species and biogeography revealed through population genomics.</title>
        <authorList>
            <person name="Perez-Carrascal O.M."/>
            <person name="Terrat Y."/>
            <person name="Giani A."/>
            <person name="Fortin N."/>
            <person name="Tromas N."/>
            <person name="Shapiro B.J."/>
        </authorList>
    </citation>
    <scope>NUCLEOTIDE SEQUENCE [LARGE SCALE GENOMIC DNA]</scope>
    <source>
        <strain evidence="1">Mw_QC_S_20081001_S30D</strain>
    </source>
</reference>
<gene>
    <name evidence="1" type="ORF">EWV75_03900</name>
</gene>
<proteinExistence type="predicted"/>
<evidence type="ECO:0000313" key="1">
    <source>
        <dbReference type="EMBL" id="TRU99911.1"/>
    </source>
</evidence>
<dbReference type="AlphaFoldDB" id="A0A552JVX3"/>